<evidence type="ECO:0000256" key="1">
    <source>
        <dbReference type="ARBA" id="ARBA00004382"/>
    </source>
</evidence>
<evidence type="ECO:0000259" key="15">
    <source>
        <dbReference type="Pfam" id="PF13145"/>
    </source>
</evidence>
<keyword evidence="8" id="KW-0143">Chaperone</keyword>
<dbReference type="SUPFAM" id="SSF109998">
    <property type="entry name" value="Triger factor/SurA peptide-binding domain-like"/>
    <property type="match status" value="1"/>
</dbReference>
<dbReference type="EMBL" id="CP042261">
    <property type="protein sequence ID" value="QDY69241.1"/>
    <property type="molecule type" value="Genomic_DNA"/>
</dbReference>
<dbReference type="Gene3D" id="1.10.4030.10">
    <property type="entry name" value="Porin chaperone SurA, peptide-binding domain"/>
    <property type="match status" value="1"/>
</dbReference>
<evidence type="ECO:0000256" key="13">
    <source>
        <dbReference type="ARBA" id="ARBA00042775"/>
    </source>
</evidence>
<dbReference type="PANTHER" id="PTHR47529:SF1">
    <property type="entry name" value="PERIPLASMIC CHAPERONE PPID"/>
    <property type="match status" value="1"/>
</dbReference>
<accession>A0A5B8IWN5</accession>
<evidence type="ECO:0000256" key="5">
    <source>
        <dbReference type="ARBA" id="ARBA00022692"/>
    </source>
</evidence>
<dbReference type="Pfam" id="PF13145">
    <property type="entry name" value="Rotamase_2"/>
    <property type="match status" value="1"/>
</dbReference>
<evidence type="ECO:0000256" key="3">
    <source>
        <dbReference type="ARBA" id="ARBA00022475"/>
    </source>
</evidence>
<evidence type="ECO:0000256" key="12">
    <source>
        <dbReference type="ARBA" id="ARBA00040743"/>
    </source>
</evidence>
<evidence type="ECO:0000313" key="16">
    <source>
        <dbReference type="EMBL" id="QDY69241.1"/>
    </source>
</evidence>
<proteinExistence type="inferred from homology"/>
<evidence type="ECO:0000256" key="2">
    <source>
        <dbReference type="ARBA" id="ARBA00018370"/>
    </source>
</evidence>
<name>A0A5B8IWN5_9RHOB</name>
<keyword evidence="17" id="KW-1185">Reference proteome</keyword>
<comment type="similarity">
    <text evidence="11">Belongs to the PpiD chaperone family.</text>
</comment>
<keyword evidence="6 14" id="KW-1133">Transmembrane helix</keyword>
<keyword evidence="5 14" id="KW-0812">Transmembrane</keyword>
<keyword evidence="7 14" id="KW-0472">Membrane</keyword>
<evidence type="ECO:0000256" key="8">
    <source>
        <dbReference type="ARBA" id="ARBA00023186"/>
    </source>
</evidence>
<evidence type="ECO:0000313" key="17">
    <source>
        <dbReference type="Proteomes" id="UP000318483"/>
    </source>
</evidence>
<dbReference type="Proteomes" id="UP000318483">
    <property type="component" value="Chromosome"/>
</dbReference>
<dbReference type="GO" id="GO:0005886">
    <property type="term" value="C:plasma membrane"/>
    <property type="evidence" value="ECO:0007669"/>
    <property type="project" value="UniProtKB-SubCell"/>
</dbReference>
<comment type="subcellular location">
    <subcellularLocation>
        <location evidence="1">Cell inner membrane</location>
        <topology evidence="1">Single-pass type II membrane protein</topology>
        <orientation evidence="1">Periplasmic side</orientation>
    </subcellularLocation>
</comment>
<dbReference type="KEGG" id="lit:FPZ52_06065"/>
<reference evidence="16 17" key="1">
    <citation type="submission" date="2019-07" db="EMBL/GenBank/DDBJ databases">
        <title>Litoreibacter alkalisoli sp. nov., isolated from saline-alkaline soil.</title>
        <authorList>
            <person name="Wang S."/>
            <person name="Xu L."/>
            <person name="Xing Y.-T."/>
            <person name="Sun J.-Q."/>
        </authorList>
    </citation>
    <scope>NUCLEOTIDE SEQUENCE [LARGE SCALE GENOMIC DNA]</scope>
    <source>
        <strain evidence="16 17">LN3S51</strain>
    </source>
</reference>
<dbReference type="AlphaFoldDB" id="A0A5B8IWN5"/>
<dbReference type="Pfam" id="PF13624">
    <property type="entry name" value="SurA_N_3"/>
    <property type="match status" value="1"/>
</dbReference>
<protein>
    <recommendedName>
        <fullName evidence="2">Parvulin-like PPIase</fullName>
    </recommendedName>
    <alternativeName>
        <fullName evidence="9">Peptidyl-prolyl cis-trans isomerase plp</fullName>
    </alternativeName>
    <alternativeName>
        <fullName evidence="12">Periplasmic chaperone PpiD</fullName>
    </alternativeName>
    <alternativeName>
        <fullName evidence="13">Periplasmic folding chaperone</fullName>
    </alternativeName>
    <alternativeName>
        <fullName evidence="10">Rotamase plp</fullName>
    </alternativeName>
</protein>
<dbReference type="InterPro" id="IPR046357">
    <property type="entry name" value="PPIase_dom_sf"/>
</dbReference>
<evidence type="ECO:0000256" key="11">
    <source>
        <dbReference type="ARBA" id="ARBA00038408"/>
    </source>
</evidence>
<evidence type="ECO:0000256" key="14">
    <source>
        <dbReference type="SAM" id="Phobius"/>
    </source>
</evidence>
<dbReference type="InterPro" id="IPR000297">
    <property type="entry name" value="PPIase_PpiC"/>
</dbReference>
<dbReference type="InterPro" id="IPR052029">
    <property type="entry name" value="PpiD_chaperone"/>
</dbReference>
<dbReference type="GO" id="GO:0003755">
    <property type="term" value="F:peptidyl-prolyl cis-trans isomerase activity"/>
    <property type="evidence" value="ECO:0007669"/>
    <property type="project" value="InterPro"/>
</dbReference>
<sequence length="617" mass="66873">MASQGKKKASNIIVWIILALLIVGLMGFGAGNFGGTVRTAASVGDTEVEVTTYSRALQQRLQTLQTQTGQSLTLAEAQQMGIDGAVLTGLLNSAALDEAARKAGLSVGDDNVAEQIQQISSFQGVDGSFDREAYNFALQRNGMSAGDFEDTIRADLTRGLLQSALVSGALPSPVYANTIFDFIAEQRDFTYAEIDRADLDEAPTQPTADEVRAFYDANAEQFTLPERRKLTYAWLTPDMLIDEVELDETALRELYDSRIDEFQRPETVIAERLVFADDEAAAAAKAQLDAGETTFDALVEDRGLTLTDVDLDEITRDDLNTEAADAVFALGEPGIVGPTPTDLGPAIFRVNAVLAAQTTEFEDALPELRDELAMQRARRIIEADVETTDDMLAGGATLEDLAKETDMVLGTVEWTGNEHEGLAAYPEFAAIADTLTQDDFPEIRQLEDGGIYAVRLDEIVPPTLQSFEAVEADARDAATQQKLIDALTAKADEVTAQLGEGQTFEELGFDPVAKVDLTRRGFIEEVPEELLSRLFEIDAGDLVTVSGEDSVFVARLDSVRTPAANDPGREMMNQQLQGQVAQAVAQDILVQFSRAIQQSEGITVNQNALNAVHAQMQ</sequence>
<keyword evidence="4" id="KW-0997">Cell inner membrane</keyword>
<dbReference type="InterPro" id="IPR027304">
    <property type="entry name" value="Trigger_fact/SurA_dom_sf"/>
</dbReference>
<organism evidence="16 17">
    <name type="scientific">Qingshengfaniella alkalisoli</name>
    <dbReference type="NCBI Taxonomy" id="2599296"/>
    <lineage>
        <taxon>Bacteria</taxon>
        <taxon>Pseudomonadati</taxon>
        <taxon>Pseudomonadota</taxon>
        <taxon>Alphaproteobacteria</taxon>
        <taxon>Rhodobacterales</taxon>
        <taxon>Paracoccaceae</taxon>
        <taxon>Qingshengfaniella</taxon>
    </lineage>
</organism>
<evidence type="ECO:0000256" key="6">
    <source>
        <dbReference type="ARBA" id="ARBA00022989"/>
    </source>
</evidence>
<evidence type="ECO:0000256" key="4">
    <source>
        <dbReference type="ARBA" id="ARBA00022519"/>
    </source>
</evidence>
<dbReference type="PANTHER" id="PTHR47529">
    <property type="entry name" value="PEPTIDYL-PROLYL CIS-TRANS ISOMERASE D"/>
    <property type="match status" value="1"/>
</dbReference>
<evidence type="ECO:0000256" key="7">
    <source>
        <dbReference type="ARBA" id="ARBA00023136"/>
    </source>
</evidence>
<keyword evidence="16" id="KW-0413">Isomerase</keyword>
<evidence type="ECO:0000256" key="9">
    <source>
        <dbReference type="ARBA" id="ARBA00030642"/>
    </source>
</evidence>
<evidence type="ECO:0000256" key="10">
    <source>
        <dbReference type="ARBA" id="ARBA00031484"/>
    </source>
</evidence>
<dbReference type="Gene3D" id="3.10.50.40">
    <property type="match status" value="1"/>
</dbReference>
<feature type="domain" description="PpiC" evidence="15">
    <location>
        <begin position="247"/>
        <end position="364"/>
    </location>
</feature>
<dbReference type="SUPFAM" id="SSF54534">
    <property type="entry name" value="FKBP-like"/>
    <property type="match status" value="1"/>
</dbReference>
<gene>
    <name evidence="16" type="ORF">FPZ52_06065</name>
</gene>
<dbReference type="RefSeq" id="WP_146364621.1">
    <property type="nucleotide sequence ID" value="NZ_CP042261.1"/>
</dbReference>
<dbReference type="OrthoDB" id="9768393at2"/>
<keyword evidence="3" id="KW-1003">Cell membrane</keyword>
<feature type="transmembrane region" description="Helical" evidence="14">
    <location>
        <begin position="12"/>
        <end position="33"/>
    </location>
</feature>